<protein>
    <submittedName>
        <fullName evidence="1">Uncharacterized protein</fullName>
    </submittedName>
</protein>
<comment type="caution">
    <text evidence="1">The sequence shown here is derived from an EMBL/GenBank/DDBJ whole genome shotgun (WGS) entry which is preliminary data.</text>
</comment>
<organism evidence="1 2">
    <name type="scientific">Oedothorax gibbosus</name>
    <dbReference type="NCBI Taxonomy" id="931172"/>
    <lineage>
        <taxon>Eukaryota</taxon>
        <taxon>Metazoa</taxon>
        <taxon>Ecdysozoa</taxon>
        <taxon>Arthropoda</taxon>
        <taxon>Chelicerata</taxon>
        <taxon>Arachnida</taxon>
        <taxon>Araneae</taxon>
        <taxon>Araneomorphae</taxon>
        <taxon>Entelegynae</taxon>
        <taxon>Araneoidea</taxon>
        <taxon>Linyphiidae</taxon>
        <taxon>Erigoninae</taxon>
        <taxon>Oedothorax</taxon>
    </lineage>
</organism>
<accession>A0AAV6THR8</accession>
<evidence type="ECO:0000313" key="1">
    <source>
        <dbReference type="EMBL" id="KAG8171368.1"/>
    </source>
</evidence>
<dbReference type="AlphaFoldDB" id="A0AAV6THR8"/>
<proteinExistence type="predicted"/>
<reference evidence="1 2" key="1">
    <citation type="journal article" date="2022" name="Nat. Ecol. Evol.">
        <title>A masculinizing supergene underlies an exaggerated male reproductive morph in a spider.</title>
        <authorList>
            <person name="Hendrickx F."/>
            <person name="De Corte Z."/>
            <person name="Sonet G."/>
            <person name="Van Belleghem S.M."/>
            <person name="Kostlbacher S."/>
            <person name="Vangestel C."/>
        </authorList>
    </citation>
    <scope>NUCLEOTIDE SEQUENCE [LARGE SCALE GENOMIC DNA]</scope>
    <source>
        <strain evidence="1">W744_W776</strain>
    </source>
</reference>
<dbReference type="Proteomes" id="UP000827092">
    <property type="component" value="Unassembled WGS sequence"/>
</dbReference>
<evidence type="ECO:0000313" key="2">
    <source>
        <dbReference type="Proteomes" id="UP000827092"/>
    </source>
</evidence>
<gene>
    <name evidence="1" type="ORF">JTE90_007610</name>
</gene>
<dbReference type="EMBL" id="JAFNEN010004084">
    <property type="protein sequence ID" value="KAG8171368.1"/>
    <property type="molecule type" value="Genomic_DNA"/>
</dbReference>
<sequence length="87" mass="9688">MIHPRFTDGYLVTTFISPLNNQVRHLFGTSARPESQIDSQSEVLTKIFNRFANHTSPGTQKLLVFPGKLPGVSFEEHSRSLAGIVYG</sequence>
<keyword evidence="2" id="KW-1185">Reference proteome</keyword>
<name>A0AAV6THR8_9ARAC</name>